<proteinExistence type="inferred from homology"/>
<name>A0A225MWW5_9BURK</name>
<keyword evidence="3" id="KW-1185">Reference proteome</keyword>
<gene>
    <name evidence="2" type="ORF">CEY11_02450</name>
</gene>
<evidence type="ECO:0000313" key="2">
    <source>
        <dbReference type="EMBL" id="OWT65624.1"/>
    </source>
</evidence>
<dbReference type="Proteomes" id="UP000214603">
    <property type="component" value="Unassembled WGS sequence"/>
</dbReference>
<accession>A0A225MWW5</accession>
<dbReference type="OrthoDB" id="8968505at2"/>
<dbReference type="EMBL" id="NJIH01000002">
    <property type="protein sequence ID" value="OWT65624.1"/>
    <property type="molecule type" value="Genomic_DNA"/>
</dbReference>
<evidence type="ECO:0000313" key="3">
    <source>
        <dbReference type="Proteomes" id="UP000214603"/>
    </source>
</evidence>
<comment type="similarity">
    <text evidence="1">Belongs to the phD/YefM antitoxin family.</text>
</comment>
<reference evidence="3" key="1">
    <citation type="submission" date="2017-06" db="EMBL/GenBank/DDBJ databases">
        <title>Herbaspirillum phytohormonus sp. nov., isolated from the root nodule of Robinia pseudoacacia in lead-zinc mine.</title>
        <authorList>
            <person name="Fan M."/>
            <person name="Lin Y."/>
        </authorList>
    </citation>
    <scope>NUCLEOTIDE SEQUENCE [LARGE SCALE GENOMIC DNA]</scope>
    <source>
        <strain evidence="3">SC-089</strain>
    </source>
</reference>
<dbReference type="Gene3D" id="3.40.1620.10">
    <property type="entry name" value="YefM-like domain"/>
    <property type="match status" value="1"/>
</dbReference>
<dbReference type="AlphaFoldDB" id="A0A225MWW5"/>
<dbReference type="RefSeq" id="WP_088601774.1">
    <property type="nucleotide sequence ID" value="NZ_NJIH01000002.1"/>
</dbReference>
<organism evidence="2 3">
    <name type="scientific">Candidimonas nitroreducens</name>
    <dbReference type="NCBI Taxonomy" id="683354"/>
    <lineage>
        <taxon>Bacteria</taxon>
        <taxon>Pseudomonadati</taxon>
        <taxon>Pseudomonadota</taxon>
        <taxon>Betaproteobacteria</taxon>
        <taxon>Burkholderiales</taxon>
        <taxon>Alcaligenaceae</taxon>
        <taxon>Candidimonas</taxon>
    </lineage>
</organism>
<dbReference type="NCBIfam" id="TIGR01552">
    <property type="entry name" value="phd_fam"/>
    <property type="match status" value="1"/>
</dbReference>
<comment type="caution">
    <text evidence="2">The sequence shown here is derived from an EMBL/GenBank/DDBJ whole genome shotgun (WGS) entry which is preliminary data.</text>
</comment>
<dbReference type="InterPro" id="IPR036165">
    <property type="entry name" value="YefM-like_sf"/>
</dbReference>
<evidence type="ECO:0000256" key="1">
    <source>
        <dbReference type="ARBA" id="ARBA00009981"/>
    </source>
</evidence>
<sequence length="80" mass="9091">MRGQQQVSKTEFKARALEFFRQVESTGVPIIVTDRGKPALEIRPYRPVQRDPLAVLRDSVVHYGEPLSPVGEDAWEAGQW</sequence>
<dbReference type="SUPFAM" id="SSF143120">
    <property type="entry name" value="YefM-like"/>
    <property type="match status" value="1"/>
</dbReference>
<protein>
    <submittedName>
        <fullName evidence="2">Prevent-host-death protein</fullName>
    </submittedName>
</protein>